<dbReference type="SMART" id="SM00448">
    <property type="entry name" value="REC"/>
    <property type="match status" value="1"/>
</dbReference>
<evidence type="ECO:0000313" key="6">
    <source>
        <dbReference type="Proteomes" id="UP000593880"/>
    </source>
</evidence>
<dbReference type="EMBL" id="CP030057">
    <property type="protein sequence ID" value="QOZ57946.1"/>
    <property type="molecule type" value="Genomic_DNA"/>
</dbReference>
<keyword evidence="1 2" id="KW-0597">Phosphoprotein</keyword>
<reference evidence="5 6" key="2">
    <citation type="submission" date="2018-06" db="EMBL/GenBank/DDBJ databases">
        <title>Comparative genomics of rhizobia nodulating Arachis hypogaea in China.</title>
        <authorList>
            <person name="Li Y."/>
        </authorList>
    </citation>
    <scope>NUCLEOTIDE SEQUENCE [LARGE SCALE GENOMIC DNA]</scope>
    <source>
        <strain evidence="5 6">CCBAU 51658</strain>
    </source>
</reference>
<evidence type="ECO:0000313" key="5">
    <source>
        <dbReference type="EMBL" id="QOZ57946.1"/>
    </source>
</evidence>
<dbReference type="RefSeq" id="WP_128963666.1">
    <property type="nucleotide sequence ID" value="NZ_BMHC01000019.1"/>
</dbReference>
<dbReference type="InterPro" id="IPR011006">
    <property type="entry name" value="CheY-like_superfamily"/>
</dbReference>
<dbReference type="InterPro" id="IPR001789">
    <property type="entry name" value="Sig_transdc_resp-reg_receiver"/>
</dbReference>
<feature type="domain" description="Response regulatory" evidence="3">
    <location>
        <begin position="33"/>
        <end position="149"/>
    </location>
</feature>
<dbReference type="PROSITE" id="PS50110">
    <property type="entry name" value="RESPONSE_REGULATORY"/>
    <property type="match status" value="1"/>
</dbReference>
<evidence type="ECO:0000256" key="1">
    <source>
        <dbReference type="ARBA" id="ARBA00022553"/>
    </source>
</evidence>
<feature type="modified residue" description="4-aspartylphosphate" evidence="2">
    <location>
        <position position="84"/>
    </location>
</feature>
<name>A0A410UZQ2_9BRAD</name>
<keyword evidence="6" id="KW-1185">Reference proteome</keyword>
<evidence type="ECO:0000259" key="3">
    <source>
        <dbReference type="PROSITE" id="PS50110"/>
    </source>
</evidence>
<dbReference type="SUPFAM" id="SSF52172">
    <property type="entry name" value="CheY-like"/>
    <property type="match status" value="1"/>
</dbReference>
<proteinExistence type="predicted"/>
<evidence type="ECO:0000313" key="7">
    <source>
        <dbReference type="Proteomes" id="UP000625079"/>
    </source>
</evidence>
<dbReference type="Proteomes" id="UP000593880">
    <property type="component" value="Chromosome"/>
</dbReference>
<sequence>MTIFGSQRLREAVLTALLPPPKAWESRVENSVVVLVVEDDALVHDLLGEALVDGGFRVAQASTSTDALAMLEAPEAAYRALVTDINLESGPSTGWDIAKRARELNSGLAVVYMTGDSGHQYASNGVPNSIILAKPFAPAQLITAVSRLLNEAENVGASDSR</sequence>
<gene>
    <name evidence="4" type="ORF">GCM10010987_61450</name>
    <name evidence="5" type="ORF">XH86_03665</name>
</gene>
<dbReference type="Proteomes" id="UP000625079">
    <property type="component" value="Unassembled WGS sequence"/>
</dbReference>
<dbReference type="EMBL" id="BMHC01000019">
    <property type="protein sequence ID" value="GGI30842.1"/>
    <property type="molecule type" value="Genomic_DNA"/>
</dbReference>
<protein>
    <submittedName>
        <fullName evidence="5">Response regulator</fullName>
    </submittedName>
</protein>
<dbReference type="InterPro" id="IPR050595">
    <property type="entry name" value="Bact_response_regulator"/>
</dbReference>
<dbReference type="GO" id="GO:0000160">
    <property type="term" value="P:phosphorelay signal transduction system"/>
    <property type="evidence" value="ECO:0007669"/>
    <property type="project" value="InterPro"/>
</dbReference>
<dbReference type="AlphaFoldDB" id="A0A410UZQ2"/>
<reference evidence="4" key="3">
    <citation type="submission" date="2022-12" db="EMBL/GenBank/DDBJ databases">
        <authorList>
            <person name="Sun Q."/>
            <person name="Zhou Y."/>
        </authorList>
    </citation>
    <scope>NUCLEOTIDE SEQUENCE</scope>
    <source>
        <strain evidence="4">CGMCC 1.15034</strain>
    </source>
</reference>
<dbReference type="OrthoDB" id="7210814at2"/>
<dbReference type="Pfam" id="PF00072">
    <property type="entry name" value="Response_reg"/>
    <property type="match status" value="1"/>
</dbReference>
<dbReference type="Gene3D" id="3.40.50.2300">
    <property type="match status" value="1"/>
</dbReference>
<accession>A0A410UZQ2</accession>
<dbReference type="PANTHER" id="PTHR44591:SF21">
    <property type="entry name" value="TWO-COMPONENT RESPONSE REGULATOR"/>
    <property type="match status" value="1"/>
</dbReference>
<evidence type="ECO:0000256" key="2">
    <source>
        <dbReference type="PROSITE-ProRule" id="PRU00169"/>
    </source>
</evidence>
<evidence type="ECO:0000313" key="4">
    <source>
        <dbReference type="EMBL" id="GGI30842.1"/>
    </source>
</evidence>
<dbReference type="PANTHER" id="PTHR44591">
    <property type="entry name" value="STRESS RESPONSE REGULATOR PROTEIN 1"/>
    <property type="match status" value="1"/>
</dbReference>
<organism evidence="4 7">
    <name type="scientific">Bradyrhizobium guangdongense</name>
    <dbReference type="NCBI Taxonomy" id="1325090"/>
    <lineage>
        <taxon>Bacteria</taxon>
        <taxon>Pseudomonadati</taxon>
        <taxon>Pseudomonadota</taxon>
        <taxon>Alphaproteobacteria</taxon>
        <taxon>Hyphomicrobiales</taxon>
        <taxon>Nitrobacteraceae</taxon>
        <taxon>Bradyrhizobium</taxon>
    </lineage>
</organism>
<reference evidence="4" key="1">
    <citation type="journal article" date="2014" name="Int. J. Syst. Evol. Microbiol.">
        <title>Complete genome sequence of Corynebacterium casei LMG S-19264T (=DSM 44701T), isolated from a smear-ripened cheese.</title>
        <authorList>
            <consortium name="US DOE Joint Genome Institute (JGI-PGF)"/>
            <person name="Walter F."/>
            <person name="Albersmeier A."/>
            <person name="Kalinowski J."/>
            <person name="Ruckert C."/>
        </authorList>
    </citation>
    <scope>NUCLEOTIDE SEQUENCE</scope>
    <source>
        <strain evidence="4">CGMCC 1.15034</strain>
    </source>
</reference>